<sequence length="199" mass="22749">MKIELSPKQGWSTFLDSAKVEGVVFEHISIKEHGGRWNYYNFTSNTSIWELDKNLITITFDVSEEENICALSESEKMEEFELKIPTDIAIAEAQEKLGFTFPPEYVAFIKSGYDLGDAPLEALEITDPPSYADIYETLVSARQFYDLPVELMPICEDNSDYYCINRSGEVVFWSHNGVTDEKWASVAEWRNQMVLEAGE</sequence>
<evidence type="ECO:0000313" key="3">
    <source>
        <dbReference type="Proteomes" id="UP000017820"/>
    </source>
</evidence>
<evidence type="ECO:0000313" key="2">
    <source>
        <dbReference type="EMBL" id="ESP91529.1"/>
    </source>
</evidence>
<dbReference type="SUPFAM" id="SSF160631">
    <property type="entry name" value="SMI1/KNR4-like"/>
    <property type="match status" value="1"/>
</dbReference>
<comment type="caution">
    <text evidence="2">The sequence shown here is derived from an EMBL/GenBank/DDBJ whole genome shotgun (WGS) entry which is preliminary data.</text>
</comment>
<accession>V4HUD3</accession>
<protein>
    <submittedName>
        <fullName evidence="2">SMI1 / KNR4 family</fullName>
    </submittedName>
</protein>
<name>V4HUD3_PSEL2</name>
<reference evidence="2 3" key="1">
    <citation type="submission" date="2013-07" db="EMBL/GenBank/DDBJ databases">
        <title>Draft genome sequence of Pseudoalteromonas luteoviolacea 2ta16.</title>
        <authorList>
            <person name="Allen E.E."/>
            <person name="Azam F."/>
            <person name="Podell S."/>
        </authorList>
    </citation>
    <scope>NUCLEOTIDE SEQUENCE [LARGE SCALE GENOMIC DNA]</scope>
    <source>
        <strain evidence="2 3">2ta16</strain>
    </source>
</reference>
<dbReference type="InterPro" id="IPR037883">
    <property type="entry name" value="Knr4/Smi1-like_sf"/>
</dbReference>
<dbReference type="PATRIC" id="fig|1353533.3.peg.4283"/>
<dbReference type="InterPro" id="IPR018958">
    <property type="entry name" value="Knr4/Smi1-like_dom"/>
</dbReference>
<dbReference type="Gene3D" id="3.40.1580.10">
    <property type="entry name" value="SMI1/KNR4-like"/>
    <property type="match status" value="1"/>
</dbReference>
<gene>
    <name evidence="2" type="ORF">PL2TA16_00328</name>
</gene>
<evidence type="ECO:0000259" key="1">
    <source>
        <dbReference type="SMART" id="SM00860"/>
    </source>
</evidence>
<dbReference type="EMBL" id="AUSV01000113">
    <property type="protein sequence ID" value="ESP91529.1"/>
    <property type="molecule type" value="Genomic_DNA"/>
</dbReference>
<dbReference type="RefSeq" id="WP_023401131.1">
    <property type="nucleotide sequence ID" value="NZ_AUSV01000113.1"/>
</dbReference>
<dbReference type="Proteomes" id="UP000017820">
    <property type="component" value="Unassembled WGS sequence"/>
</dbReference>
<proteinExistence type="predicted"/>
<dbReference type="SMART" id="SM00860">
    <property type="entry name" value="SMI1_KNR4"/>
    <property type="match status" value="1"/>
</dbReference>
<organism evidence="2 3">
    <name type="scientific">Pseudoalteromonas luteoviolacea (strain 2ta16)</name>
    <dbReference type="NCBI Taxonomy" id="1353533"/>
    <lineage>
        <taxon>Bacteria</taxon>
        <taxon>Pseudomonadati</taxon>
        <taxon>Pseudomonadota</taxon>
        <taxon>Gammaproteobacteria</taxon>
        <taxon>Alteromonadales</taxon>
        <taxon>Pseudoalteromonadaceae</taxon>
        <taxon>Pseudoalteromonas</taxon>
    </lineage>
</organism>
<dbReference type="AlphaFoldDB" id="V4HUD3"/>
<dbReference type="Pfam" id="PF14567">
    <property type="entry name" value="SUKH_5"/>
    <property type="match status" value="1"/>
</dbReference>
<feature type="domain" description="Knr4/Smi1-like" evidence="1">
    <location>
        <begin position="85"/>
        <end position="192"/>
    </location>
</feature>